<sequence length="241" mass="28052">MRDCDFFSWRREMLTRFQHIQDASEVYALLQQQTQQLEFDYYSFCVRHPVPFTRPKITVETTYPKAWWQQYTAENYFLIDPVLKPHNYERGHVVWEGALFTPDTLTFWDAARDHGLRQGFTQCVISPERITSFLSVSRTSTRGQVPNMDELAVRLQLLGELSMFTLLRLGDPAMLPLEMKLSKREREILQWTGEGKTSAEIAMILSISENTVNFHQKNMQKKFNAPNKTQIACYAAATGII</sequence>
<name>A0ABY6J9U9_9ENTR</name>
<evidence type="ECO:0000256" key="2">
    <source>
        <dbReference type="ARBA" id="ARBA00023125"/>
    </source>
</evidence>
<dbReference type="RefSeq" id="WP_264384329.1">
    <property type="nucleotide sequence ID" value="NZ_CP074352.1"/>
</dbReference>
<evidence type="ECO:0000313" key="5">
    <source>
        <dbReference type="EMBL" id="UYU30613.1"/>
    </source>
</evidence>
<dbReference type="PRINTS" id="PR00038">
    <property type="entry name" value="HTHLUXR"/>
</dbReference>
<organism evidence="5 6">
    <name type="scientific">Siccibacter colletis</name>
    <dbReference type="NCBI Taxonomy" id="1505757"/>
    <lineage>
        <taxon>Bacteria</taxon>
        <taxon>Pseudomonadati</taxon>
        <taxon>Pseudomonadota</taxon>
        <taxon>Gammaproteobacteria</taxon>
        <taxon>Enterobacterales</taxon>
        <taxon>Enterobacteriaceae</taxon>
        <taxon>Siccibacter</taxon>
    </lineage>
</organism>
<proteinExistence type="predicted"/>
<dbReference type="PROSITE" id="PS50043">
    <property type="entry name" value="HTH_LUXR_2"/>
    <property type="match status" value="1"/>
</dbReference>
<dbReference type="EMBL" id="CP074352">
    <property type="protein sequence ID" value="UYU30613.1"/>
    <property type="molecule type" value="Genomic_DNA"/>
</dbReference>
<evidence type="ECO:0000313" key="6">
    <source>
        <dbReference type="Proteomes" id="UP001156318"/>
    </source>
</evidence>
<feature type="domain" description="HTH luxR-type" evidence="4">
    <location>
        <begin position="173"/>
        <end position="239"/>
    </location>
</feature>
<dbReference type="Gene3D" id="1.10.10.10">
    <property type="entry name" value="Winged helix-like DNA-binding domain superfamily/Winged helix DNA-binding domain"/>
    <property type="match status" value="1"/>
</dbReference>
<keyword evidence="6" id="KW-1185">Reference proteome</keyword>
<keyword evidence="1" id="KW-0805">Transcription regulation</keyword>
<dbReference type="SUPFAM" id="SSF46894">
    <property type="entry name" value="C-terminal effector domain of the bipartite response regulators"/>
    <property type="match status" value="1"/>
</dbReference>
<evidence type="ECO:0000256" key="1">
    <source>
        <dbReference type="ARBA" id="ARBA00023015"/>
    </source>
</evidence>
<dbReference type="Pfam" id="PF03472">
    <property type="entry name" value="Autoind_bind"/>
    <property type="match status" value="1"/>
</dbReference>
<keyword evidence="3" id="KW-0804">Transcription</keyword>
<dbReference type="SMART" id="SM00421">
    <property type="entry name" value="HTH_LUXR"/>
    <property type="match status" value="1"/>
</dbReference>
<dbReference type="NCBIfam" id="NF007561">
    <property type="entry name" value="PRK10188.1"/>
    <property type="match status" value="1"/>
</dbReference>
<dbReference type="InterPro" id="IPR016032">
    <property type="entry name" value="Sig_transdc_resp-reg_C-effctor"/>
</dbReference>
<reference evidence="5 6" key="1">
    <citation type="submission" date="2021-05" db="EMBL/GenBank/DDBJ databases">
        <title>Isolation, identification, and the growth promoting effects of Pantoea dispersa strain YSD J2 from the aboveground leaves of Cyperus esculentus L.Var. Sativus.</title>
        <authorList>
            <person name="Wang S."/>
            <person name="Tang X.M."/>
            <person name="Huang Y.N."/>
        </authorList>
    </citation>
    <scope>NUCLEOTIDE SEQUENCE [LARGE SCALE GENOMIC DNA]</scope>
    <source>
        <strain evidence="6">YSD YN2</strain>
    </source>
</reference>
<protein>
    <submittedName>
        <fullName evidence="5">Transcriptional regulator SdiA</fullName>
    </submittedName>
</protein>
<dbReference type="PROSITE" id="PS00622">
    <property type="entry name" value="HTH_LUXR_1"/>
    <property type="match status" value="1"/>
</dbReference>
<dbReference type="Gene3D" id="3.30.450.80">
    <property type="entry name" value="Transcription factor LuxR-like, autoinducer-binding domain"/>
    <property type="match status" value="1"/>
</dbReference>
<dbReference type="InterPro" id="IPR036388">
    <property type="entry name" value="WH-like_DNA-bd_sf"/>
</dbReference>
<gene>
    <name evidence="5" type="primary">sdiA</name>
    <name evidence="5" type="ORF">KFZ77_12050</name>
</gene>
<dbReference type="InterPro" id="IPR005143">
    <property type="entry name" value="TF_LuxR_autoind-bd_dom"/>
</dbReference>
<dbReference type="SUPFAM" id="SSF75516">
    <property type="entry name" value="Pheromone-binding domain of LuxR-like quorum-sensing transcription factors"/>
    <property type="match status" value="1"/>
</dbReference>
<dbReference type="InterPro" id="IPR036693">
    <property type="entry name" value="TF_LuxR_autoind-bd_dom_sf"/>
</dbReference>
<dbReference type="CDD" id="cd06170">
    <property type="entry name" value="LuxR_C_like"/>
    <property type="match status" value="1"/>
</dbReference>
<dbReference type="Pfam" id="PF00196">
    <property type="entry name" value="GerE"/>
    <property type="match status" value="1"/>
</dbReference>
<evidence type="ECO:0000256" key="3">
    <source>
        <dbReference type="ARBA" id="ARBA00023163"/>
    </source>
</evidence>
<evidence type="ECO:0000259" key="4">
    <source>
        <dbReference type="PROSITE" id="PS50043"/>
    </source>
</evidence>
<dbReference type="PANTHER" id="PTHR44688">
    <property type="entry name" value="DNA-BINDING TRANSCRIPTIONAL ACTIVATOR DEVR_DOSR"/>
    <property type="match status" value="1"/>
</dbReference>
<keyword evidence="2" id="KW-0238">DNA-binding</keyword>
<dbReference type="PANTHER" id="PTHR44688:SF16">
    <property type="entry name" value="DNA-BINDING TRANSCRIPTIONAL ACTIVATOR DEVR_DOSR"/>
    <property type="match status" value="1"/>
</dbReference>
<accession>A0ABY6J9U9</accession>
<dbReference type="Proteomes" id="UP001156318">
    <property type="component" value="Chromosome"/>
</dbReference>
<dbReference type="InterPro" id="IPR000792">
    <property type="entry name" value="Tscrpt_reg_LuxR_C"/>
</dbReference>